<gene>
    <name evidence="2" type="ORF">BN2614_LOCUS5</name>
</gene>
<feature type="region of interest" description="Disordered" evidence="1">
    <location>
        <begin position="1"/>
        <end position="28"/>
    </location>
</feature>
<keyword evidence="3" id="KW-1185">Reference proteome</keyword>
<evidence type="ECO:0000313" key="2">
    <source>
        <dbReference type="EMBL" id="VCW69068.1"/>
    </source>
</evidence>
<dbReference type="AlphaFoldDB" id="A0A9X9LIM3"/>
<accession>A0A9X9LIM3</accession>
<organism evidence="2 3">
    <name type="scientific">Gulo gulo</name>
    <name type="common">Wolverine</name>
    <name type="synonym">Gluton</name>
    <dbReference type="NCBI Taxonomy" id="48420"/>
    <lineage>
        <taxon>Eukaryota</taxon>
        <taxon>Metazoa</taxon>
        <taxon>Chordata</taxon>
        <taxon>Craniata</taxon>
        <taxon>Vertebrata</taxon>
        <taxon>Euteleostomi</taxon>
        <taxon>Mammalia</taxon>
        <taxon>Eutheria</taxon>
        <taxon>Laurasiatheria</taxon>
        <taxon>Carnivora</taxon>
        <taxon>Caniformia</taxon>
        <taxon>Musteloidea</taxon>
        <taxon>Mustelidae</taxon>
        <taxon>Guloninae</taxon>
        <taxon>Gulo</taxon>
    </lineage>
</organism>
<evidence type="ECO:0000256" key="1">
    <source>
        <dbReference type="SAM" id="MobiDB-lite"/>
    </source>
</evidence>
<reference evidence="2 3" key="1">
    <citation type="submission" date="2018-10" db="EMBL/GenBank/DDBJ databases">
        <authorList>
            <person name="Ekblom R."/>
            <person name="Jareborg N."/>
        </authorList>
    </citation>
    <scope>NUCLEOTIDE SEQUENCE [LARGE SCALE GENOMIC DNA]</scope>
    <source>
        <tissue evidence="2">Muscle</tissue>
    </source>
</reference>
<proteinExistence type="predicted"/>
<sequence>GRRSHEEGGPAGRALCPPPSRAPRSCPATRLAPRRLSAFLGALEAIATGDALWAFGGRTDCAPTMVLAQPVFTDARNVLGGTRDTKTETDSDPACPHVARRLIELGSLHNTAE</sequence>
<protein>
    <submittedName>
        <fullName evidence="2">Uncharacterized protein</fullName>
    </submittedName>
</protein>
<evidence type="ECO:0000313" key="3">
    <source>
        <dbReference type="Proteomes" id="UP000269945"/>
    </source>
</evidence>
<feature type="non-terminal residue" evidence="2">
    <location>
        <position position="1"/>
    </location>
</feature>
<name>A0A9X9LIM3_GULGU</name>
<dbReference type="EMBL" id="CYRY02004558">
    <property type="protein sequence ID" value="VCW69068.1"/>
    <property type="molecule type" value="Genomic_DNA"/>
</dbReference>
<comment type="caution">
    <text evidence="2">The sequence shown here is derived from an EMBL/GenBank/DDBJ whole genome shotgun (WGS) entry which is preliminary data.</text>
</comment>
<dbReference type="Proteomes" id="UP000269945">
    <property type="component" value="Unassembled WGS sequence"/>
</dbReference>